<evidence type="ECO:0000313" key="5">
    <source>
        <dbReference type="EMBL" id="HIX07857.1"/>
    </source>
</evidence>
<evidence type="ECO:0000259" key="4">
    <source>
        <dbReference type="Pfam" id="PF00496"/>
    </source>
</evidence>
<name>A0A9D2AGF5_9FIRM</name>
<evidence type="ECO:0000313" key="6">
    <source>
        <dbReference type="Proteomes" id="UP000824204"/>
    </source>
</evidence>
<keyword evidence="3" id="KW-0732">Signal</keyword>
<feature type="domain" description="Solute-binding protein family 5" evidence="4">
    <location>
        <begin position="100"/>
        <end position="151"/>
    </location>
</feature>
<comment type="similarity">
    <text evidence="1">Belongs to the bacterial solute-binding protein 5 family.</text>
</comment>
<comment type="caution">
    <text evidence="5">The sequence shown here is derived from an EMBL/GenBank/DDBJ whole genome shotgun (WGS) entry which is preliminary data.</text>
</comment>
<dbReference type="Gene3D" id="3.40.190.10">
    <property type="entry name" value="Periplasmic binding protein-like II"/>
    <property type="match status" value="2"/>
</dbReference>
<dbReference type="Pfam" id="PF00496">
    <property type="entry name" value="SBP_bac_5"/>
    <property type="match status" value="2"/>
</dbReference>
<sequence length="870" mass="96420">MLKRRTKGVLAMLMSVLLMAGIVLPLTACSKKKDSIVIMTEELSGLFNPFYATSGTDMDVVGMTQIGMLGTDKEGNPVAGDDESTVVKAFDYVINGSGEDAKTVYTFVIKNGLKFSDGKPLTMNDVMFNIYEYLDPVYTGSSTMYSIDIEGLSQYRTQTNQSGDDGETESQISSQAAGMALVRILEMVDIYEINGQLSSTSSSYSLTEEEMRAAINGWTVREGYMDAVATETEQKTWTVEDYRKQLLADYDTTLETFKEELESDYIAALESYDTTTAPWKDWKDQVDNDIFKFFLYEGYITPVYKKVNGREDKTVVEKFDNASIVNNYTTREAAIERVYNDTVTSGLNNILTQWGTAGTLQTLYAADATGIILRNNLGDDGKLLYPNISGVVSLGHTTNTAKVSVDGKDYTVAHDHNADGTTVSSDEYDVLQITVNGTDPKAIYNFGFTVAPAHYYTADAEHPDGRTIDIANDQFGVDYASSDFQQTVIQSREHVEVPVGAGPYAATDRNNSDQPEGSAFWSQNVVYFKANDNFMFDVKADKLRMQVVSSSDAIDVLSSGAVDYVVPQFTKDNADRLSSMEDKGFVSLDTWQLGYGYIGINAGKVPNVNIRRAIMSAMNTALATAYYQAGTCVTIDWPMSRVSWAYPFEDDGVTSEQNGHPYTQWTGEAAARQKITEYMNAAGVSAGDSQLSITFTIAGASITEHPCYNVFRQAQEILSDMGWSIELKADSQALTRLATGSLEVWAAAWGSTIDPDMYQVYHMNSTATSVYAWGYREIKSNTTLYSYEYGVIRELSGIIDDARESMDKTYREPLYKQAMSLVLDLAVELPVYQRKELFAYNSKTVSGFNNDVNPYSSPLEKVWELELLAR</sequence>
<gene>
    <name evidence="5" type="ORF">H9741_05270</name>
</gene>
<reference evidence="5" key="1">
    <citation type="journal article" date="2021" name="PeerJ">
        <title>Extensive microbial diversity within the chicken gut microbiome revealed by metagenomics and culture.</title>
        <authorList>
            <person name="Gilroy R."/>
            <person name="Ravi A."/>
            <person name="Getino M."/>
            <person name="Pursley I."/>
            <person name="Horton D.L."/>
            <person name="Alikhan N.F."/>
            <person name="Baker D."/>
            <person name="Gharbi K."/>
            <person name="Hall N."/>
            <person name="Watson M."/>
            <person name="Adriaenssens E.M."/>
            <person name="Foster-Nyarko E."/>
            <person name="Jarju S."/>
            <person name="Secka A."/>
            <person name="Antonio M."/>
            <person name="Oren A."/>
            <person name="Chaudhuri R.R."/>
            <person name="La Ragione R."/>
            <person name="Hildebrand F."/>
            <person name="Pallen M.J."/>
        </authorList>
    </citation>
    <scope>NUCLEOTIDE SEQUENCE</scope>
    <source>
        <strain evidence="5">811</strain>
    </source>
</reference>
<dbReference type="SUPFAM" id="SSF53850">
    <property type="entry name" value="Periplasmic binding protein-like II"/>
    <property type="match status" value="2"/>
</dbReference>
<keyword evidence="2" id="KW-0813">Transport</keyword>
<feature type="domain" description="Solute-binding protein family 5" evidence="4">
    <location>
        <begin position="418"/>
        <end position="767"/>
    </location>
</feature>
<protein>
    <recommendedName>
        <fullName evidence="4">Solute-binding protein family 5 domain-containing protein</fullName>
    </recommendedName>
</protein>
<dbReference type="Gene3D" id="3.10.105.10">
    <property type="entry name" value="Dipeptide-binding Protein, Domain 3"/>
    <property type="match status" value="1"/>
</dbReference>
<dbReference type="InterPro" id="IPR000914">
    <property type="entry name" value="SBP_5_dom"/>
</dbReference>
<reference evidence="5" key="2">
    <citation type="submission" date="2021-04" db="EMBL/GenBank/DDBJ databases">
        <authorList>
            <person name="Gilroy R."/>
        </authorList>
    </citation>
    <scope>NUCLEOTIDE SEQUENCE</scope>
    <source>
        <strain evidence="5">811</strain>
    </source>
</reference>
<evidence type="ECO:0000256" key="3">
    <source>
        <dbReference type="ARBA" id="ARBA00022729"/>
    </source>
</evidence>
<evidence type="ECO:0000256" key="1">
    <source>
        <dbReference type="ARBA" id="ARBA00005695"/>
    </source>
</evidence>
<dbReference type="InterPro" id="IPR039424">
    <property type="entry name" value="SBP_5"/>
</dbReference>
<dbReference type="PANTHER" id="PTHR30290">
    <property type="entry name" value="PERIPLASMIC BINDING COMPONENT OF ABC TRANSPORTER"/>
    <property type="match status" value="1"/>
</dbReference>
<dbReference type="EMBL" id="DXFX01000070">
    <property type="protein sequence ID" value="HIX07857.1"/>
    <property type="molecule type" value="Genomic_DNA"/>
</dbReference>
<dbReference type="PANTHER" id="PTHR30290:SF9">
    <property type="entry name" value="OLIGOPEPTIDE-BINDING PROTEIN APPA"/>
    <property type="match status" value="1"/>
</dbReference>
<dbReference type="Proteomes" id="UP000824204">
    <property type="component" value="Unassembled WGS sequence"/>
</dbReference>
<organism evidence="5 6">
    <name type="scientific">Candidatus Borkfalkia faecipullorum</name>
    <dbReference type="NCBI Taxonomy" id="2838510"/>
    <lineage>
        <taxon>Bacteria</taxon>
        <taxon>Bacillati</taxon>
        <taxon>Bacillota</taxon>
        <taxon>Clostridia</taxon>
        <taxon>Christensenellales</taxon>
        <taxon>Christensenellaceae</taxon>
        <taxon>Candidatus Borkfalkia</taxon>
    </lineage>
</organism>
<dbReference type="AlphaFoldDB" id="A0A9D2AGF5"/>
<evidence type="ECO:0000256" key="2">
    <source>
        <dbReference type="ARBA" id="ARBA00022448"/>
    </source>
</evidence>
<dbReference type="GO" id="GO:1904680">
    <property type="term" value="F:peptide transmembrane transporter activity"/>
    <property type="evidence" value="ECO:0007669"/>
    <property type="project" value="TreeGrafter"/>
</dbReference>
<dbReference type="GO" id="GO:0015833">
    <property type="term" value="P:peptide transport"/>
    <property type="evidence" value="ECO:0007669"/>
    <property type="project" value="TreeGrafter"/>
</dbReference>
<proteinExistence type="inferred from homology"/>
<accession>A0A9D2AGF5</accession>